<reference evidence="2 3" key="1">
    <citation type="submission" date="2019-03" db="EMBL/GenBank/DDBJ databases">
        <title>Sequencing the genomes of 1000 actinobacteria strains.</title>
        <authorList>
            <person name="Klenk H.-P."/>
        </authorList>
    </citation>
    <scope>NUCLEOTIDE SEQUENCE [LARGE SCALE GENOMIC DNA]</scope>
    <source>
        <strain evidence="2 3">DSM 43805</strain>
    </source>
</reference>
<protein>
    <submittedName>
        <fullName evidence="2">Uncharacterized protein</fullName>
    </submittedName>
</protein>
<feature type="region of interest" description="Disordered" evidence="1">
    <location>
        <begin position="15"/>
        <end position="43"/>
    </location>
</feature>
<gene>
    <name evidence="2" type="ORF">C8E87_2034</name>
</gene>
<comment type="caution">
    <text evidence="2">The sequence shown here is derived from an EMBL/GenBank/DDBJ whole genome shotgun (WGS) entry which is preliminary data.</text>
</comment>
<evidence type="ECO:0000256" key="1">
    <source>
        <dbReference type="SAM" id="MobiDB-lite"/>
    </source>
</evidence>
<dbReference type="AlphaFoldDB" id="A0A4R6JSI8"/>
<dbReference type="Proteomes" id="UP000294901">
    <property type="component" value="Unassembled WGS sequence"/>
</dbReference>
<evidence type="ECO:0000313" key="2">
    <source>
        <dbReference type="EMBL" id="TDO38381.1"/>
    </source>
</evidence>
<dbReference type="EMBL" id="SNWR01000001">
    <property type="protein sequence ID" value="TDO38381.1"/>
    <property type="molecule type" value="Genomic_DNA"/>
</dbReference>
<proteinExistence type="predicted"/>
<sequence length="43" mass="4316">MSTGGLMALVDRLSGEDGRTHSAEGTPGAGAVVRFSLTGQEPV</sequence>
<evidence type="ECO:0000313" key="3">
    <source>
        <dbReference type="Proteomes" id="UP000294901"/>
    </source>
</evidence>
<accession>A0A4R6JSI8</accession>
<organism evidence="2 3">
    <name type="scientific">Paractinoplanes brasiliensis</name>
    <dbReference type="NCBI Taxonomy" id="52695"/>
    <lineage>
        <taxon>Bacteria</taxon>
        <taxon>Bacillati</taxon>
        <taxon>Actinomycetota</taxon>
        <taxon>Actinomycetes</taxon>
        <taxon>Micromonosporales</taxon>
        <taxon>Micromonosporaceae</taxon>
        <taxon>Paractinoplanes</taxon>
    </lineage>
</organism>
<name>A0A4R6JSI8_9ACTN</name>
<keyword evidence="3" id="KW-1185">Reference proteome</keyword>